<comment type="caution">
    <text evidence="11">The sequence shown here is derived from an EMBL/GenBank/DDBJ whole genome shotgun (WGS) entry which is preliminary data.</text>
</comment>
<keyword evidence="6" id="KW-0238">DNA-binding</keyword>
<keyword evidence="5" id="KW-0067">ATP-binding</keyword>
<feature type="domain" description="Helicase ATP-binding" evidence="9">
    <location>
        <begin position="257"/>
        <end position="421"/>
    </location>
</feature>
<dbReference type="Proteomes" id="UP000886842">
    <property type="component" value="Unassembled WGS sequence"/>
</dbReference>
<dbReference type="PROSITE" id="PS51194">
    <property type="entry name" value="HELICASE_CTER"/>
    <property type="match status" value="1"/>
</dbReference>
<dbReference type="AlphaFoldDB" id="A0A9D1GXE9"/>
<evidence type="ECO:0000256" key="8">
    <source>
        <dbReference type="ARBA" id="ARBA00049819"/>
    </source>
</evidence>
<dbReference type="InterPro" id="IPR027417">
    <property type="entry name" value="P-loop_NTPase"/>
</dbReference>
<protein>
    <recommendedName>
        <fullName evidence="8">Probable DNA 3'-5' helicase RecG</fullName>
    </recommendedName>
</protein>
<evidence type="ECO:0000259" key="10">
    <source>
        <dbReference type="PROSITE" id="PS51194"/>
    </source>
</evidence>
<keyword evidence="2" id="KW-0227">DNA damage</keyword>
<dbReference type="GO" id="GO:0016787">
    <property type="term" value="F:hydrolase activity"/>
    <property type="evidence" value="ECO:0007669"/>
    <property type="project" value="UniProtKB-KW"/>
</dbReference>
<evidence type="ECO:0000259" key="9">
    <source>
        <dbReference type="PROSITE" id="PS51192"/>
    </source>
</evidence>
<dbReference type="InterPro" id="IPR047112">
    <property type="entry name" value="RecG/Mfd"/>
</dbReference>
<dbReference type="SMART" id="SM00490">
    <property type="entry name" value="HELICc"/>
    <property type="match status" value="1"/>
</dbReference>
<evidence type="ECO:0000256" key="6">
    <source>
        <dbReference type="ARBA" id="ARBA00023125"/>
    </source>
</evidence>
<dbReference type="Pfam" id="PF17191">
    <property type="entry name" value="RecG_wedge"/>
    <property type="match status" value="1"/>
</dbReference>
<dbReference type="GO" id="GO:0006281">
    <property type="term" value="P:DNA repair"/>
    <property type="evidence" value="ECO:0007669"/>
    <property type="project" value="UniProtKB-KW"/>
</dbReference>
<accession>A0A9D1GXE9</accession>
<dbReference type="Pfam" id="PF00271">
    <property type="entry name" value="Helicase_C"/>
    <property type="match status" value="1"/>
</dbReference>
<evidence type="ECO:0000256" key="3">
    <source>
        <dbReference type="ARBA" id="ARBA00022801"/>
    </source>
</evidence>
<dbReference type="PANTHER" id="PTHR47964:SF1">
    <property type="entry name" value="ATP-DEPENDENT DNA HELICASE HOMOLOG RECG, CHLOROPLASTIC"/>
    <property type="match status" value="1"/>
</dbReference>
<organism evidence="11 12">
    <name type="scientific">Candidatus Avipropionibacterium avicola</name>
    <dbReference type="NCBI Taxonomy" id="2840701"/>
    <lineage>
        <taxon>Bacteria</taxon>
        <taxon>Bacillati</taxon>
        <taxon>Actinomycetota</taxon>
        <taxon>Actinomycetes</taxon>
        <taxon>Propionibacteriales</taxon>
        <taxon>Propionibacteriaceae</taxon>
        <taxon>Propionibacteriaceae incertae sedis</taxon>
        <taxon>Candidatus Avipropionibacterium</taxon>
    </lineage>
</organism>
<sequence>DGVGEKARERLEGAGITTVYDLMMWVPLRYVDRTQLTPLADLAPGMEATFIARVKRVDTNWEKSYVRLTVGDDLVNVSIMYFRAMWMRSRFRTRDLVIVQGDLSEFNGQLSMSAPLTEKLDDAGAPLMAIYRQSAKHEVNTWMLRRAAVDALRRIPELDDPIPPRIVEQRGLPSRLAALQTVHVPDDKPSADRGRDRLAYDELLRLQLALGVLRHAQAAEPGVTHAPTGELTGRWLSSLPWPLTGAQSRALAQVREDMMSAHPMNRLLQGDVGSGKTMVLAGAALMAIEGGYQAALLAPTEILARQHHEELAEALAPLGLQVDLLVSKNLPRPRKEVLAGLADGTVHLVVGTHALLTDKVIFHRLGVALIDEQHRFGVDQRALLAAKGPGGASPDILQATATPIPRTAAITTYGDLALSILDEKPPGRSPIDTRWVEHQVSTGNRAAGPWQAIREQVAAGRQAFVVCPRVVVSGKESETKQAAAAQETADELRDGALAGLRIGLATGKQHPDERAEQMAAFKAGEVDVLVATTVIEVGVSVPNATAIVILDAGNFGLAQLHQLRGRVGRGKHAGQCWLVAETKGADGAARMEAMVATDDGFVLSEKDLEIRGPGAMTGTAQAGRDAGLRVADLLRDGPIHLAARADAQSILAGDPKLLRHRTLKTEVELALGEDAHYLTKS</sequence>
<gene>
    <name evidence="11" type="ORF">IAA98_07055</name>
</gene>
<dbReference type="GO" id="GO:0005524">
    <property type="term" value="F:ATP binding"/>
    <property type="evidence" value="ECO:0007669"/>
    <property type="project" value="UniProtKB-KW"/>
</dbReference>
<dbReference type="PROSITE" id="PS51192">
    <property type="entry name" value="HELICASE_ATP_BIND_1"/>
    <property type="match status" value="1"/>
</dbReference>
<evidence type="ECO:0000256" key="7">
    <source>
        <dbReference type="ARBA" id="ARBA00023204"/>
    </source>
</evidence>
<keyword evidence="1" id="KW-0547">Nucleotide-binding</keyword>
<dbReference type="SUPFAM" id="SSF50249">
    <property type="entry name" value="Nucleic acid-binding proteins"/>
    <property type="match status" value="1"/>
</dbReference>
<dbReference type="InterPro" id="IPR045562">
    <property type="entry name" value="RecG_dom3_C"/>
</dbReference>
<evidence type="ECO:0000256" key="1">
    <source>
        <dbReference type="ARBA" id="ARBA00022741"/>
    </source>
</evidence>
<proteinExistence type="predicted"/>
<dbReference type="GO" id="GO:0003678">
    <property type="term" value="F:DNA helicase activity"/>
    <property type="evidence" value="ECO:0007669"/>
    <property type="project" value="TreeGrafter"/>
</dbReference>
<dbReference type="SUPFAM" id="SSF52540">
    <property type="entry name" value="P-loop containing nucleoside triphosphate hydrolases"/>
    <property type="match status" value="2"/>
</dbReference>
<dbReference type="CDD" id="cd17992">
    <property type="entry name" value="DEXHc_RecG"/>
    <property type="match status" value="1"/>
</dbReference>
<keyword evidence="4 11" id="KW-0347">Helicase</keyword>
<dbReference type="PANTHER" id="PTHR47964">
    <property type="entry name" value="ATP-DEPENDENT DNA HELICASE HOMOLOG RECG, CHLOROPLASTIC"/>
    <property type="match status" value="1"/>
</dbReference>
<dbReference type="Gene3D" id="3.40.50.300">
    <property type="entry name" value="P-loop containing nucleotide triphosphate hydrolases"/>
    <property type="match status" value="2"/>
</dbReference>
<feature type="non-terminal residue" evidence="11">
    <location>
        <position position="1"/>
    </location>
</feature>
<keyword evidence="3" id="KW-0378">Hydrolase</keyword>
<dbReference type="SMART" id="SM00487">
    <property type="entry name" value="DEXDc"/>
    <property type="match status" value="1"/>
</dbReference>
<dbReference type="InterPro" id="IPR011545">
    <property type="entry name" value="DEAD/DEAH_box_helicase_dom"/>
</dbReference>
<dbReference type="InterPro" id="IPR033454">
    <property type="entry name" value="RecG_wedge"/>
</dbReference>
<evidence type="ECO:0000313" key="12">
    <source>
        <dbReference type="Proteomes" id="UP000886842"/>
    </source>
</evidence>
<dbReference type="Gene3D" id="2.40.50.140">
    <property type="entry name" value="Nucleic acid-binding proteins"/>
    <property type="match status" value="1"/>
</dbReference>
<reference evidence="11" key="2">
    <citation type="journal article" date="2021" name="PeerJ">
        <title>Extensive microbial diversity within the chicken gut microbiome revealed by metagenomics and culture.</title>
        <authorList>
            <person name="Gilroy R."/>
            <person name="Ravi A."/>
            <person name="Getino M."/>
            <person name="Pursley I."/>
            <person name="Horton D.L."/>
            <person name="Alikhan N.F."/>
            <person name="Baker D."/>
            <person name="Gharbi K."/>
            <person name="Hall N."/>
            <person name="Watson M."/>
            <person name="Adriaenssens E.M."/>
            <person name="Foster-Nyarko E."/>
            <person name="Jarju S."/>
            <person name="Secka A."/>
            <person name="Antonio M."/>
            <person name="Oren A."/>
            <person name="Chaudhuri R.R."/>
            <person name="La Ragione R."/>
            <person name="Hildebrand F."/>
            <person name="Pallen M.J."/>
        </authorList>
    </citation>
    <scope>NUCLEOTIDE SEQUENCE</scope>
    <source>
        <strain evidence="11">ChiGjej1B1-24693</strain>
    </source>
</reference>
<dbReference type="GO" id="GO:0003677">
    <property type="term" value="F:DNA binding"/>
    <property type="evidence" value="ECO:0007669"/>
    <property type="project" value="UniProtKB-KW"/>
</dbReference>
<evidence type="ECO:0000256" key="4">
    <source>
        <dbReference type="ARBA" id="ARBA00022806"/>
    </source>
</evidence>
<dbReference type="InterPro" id="IPR001650">
    <property type="entry name" value="Helicase_C-like"/>
</dbReference>
<dbReference type="InterPro" id="IPR014001">
    <property type="entry name" value="Helicase_ATP-bd"/>
</dbReference>
<dbReference type="EMBL" id="DVLP01000214">
    <property type="protein sequence ID" value="HIT75324.1"/>
    <property type="molecule type" value="Genomic_DNA"/>
</dbReference>
<reference evidence="11" key="1">
    <citation type="submission" date="2020-10" db="EMBL/GenBank/DDBJ databases">
        <authorList>
            <person name="Gilroy R."/>
        </authorList>
    </citation>
    <scope>NUCLEOTIDE SEQUENCE</scope>
    <source>
        <strain evidence="11">ChiGjej1B1-24693</strain>
    </source>
</reference>
<dbReference type="Pfam" id="PF19833">
    <property type="entry name" value="RecG_dom3_C"/>
    <property type="match status" value="1"/>
</dbReference>
<name>A0A9D1GXE9_9ACTN</name>
<evidence type="ECO:0000256" key="5">
    <source>
        <dbReference type="ARBA" id="ARBA00022840"/>
    </source>
</evidence>
<evidence type="ECO:0000313" key="11">
    <source>
        <dbReference type="EMBL" id="HIT75324.1"/>
    </source>
</evidence>
<keyword evidence="7" id="KW-0234">DNA repair</keyword>
<evidence type="ECO:0000256" key="2">
    <source>
        <dbReference type="ARBA" id="ARBA00022763"/>
    </source>
</evidence>
<dbReference type="Pfam" id="PF00270">
    <property type="entry name" value="DEAD"/>
    <property type="match status" value="1"/>
</dbReference>
<feature type="domain" description="Helicase C-terminal" evidence="10">
    <location>
        <begin position="459"/>
        <end position="609"/>
    </location>
</feature>
<dbReference type="InterPro" id="IPR012340">
    <property type="entry name" value="NA-bd_OB-fold"/>
</dbReference>